<dbReference type="PANTHER" id="PTHR33798:SF5">
    <property type="entry name" value="FLAVIN REDUCTASE LIKE DOMAIN-CONTAINING PROTEIN"/>
    <property type="match status" value="1"/>
</dbReference>
<evidence type="ECO:0000256" key="1">
    <source>
        <dbReference type="ARBA" id="ARBA00001917"/>
    </source>
</evidence>
<proteinExistence type="inferred from homology"/>
<sequence length="215" mass="24719">MSYYTRKHIEDLDKQFRINLINSLSGYKSANLIATKSKDEITNVAIYSSVIHLGSNPPLLGFILRPTSTERNTYDNLVTTGEFTVNHIHKGIIKDAHHTSAKYDGEISEFDKTNLTEEYLQGFYPPFVKEAKIKIGCKLVNYYYIKENQCRMIIGEVEHLFFDDHIEEKDGWLNLEKADTVAINGLDAYAETHLIDRFDHAKPNKDVNSILDEEK</sequence>
<dbReference type="InterPro" id="IPR012349">
    <property type="entry name" value="Split_barrel_FMN-bd"/>
</dbReference>
<gene>
    <name evidence="6" type="ORF">GCM10008088_06040</name>
</gene>
<organism evidence="6 7">
    <name type="scientific">Mesonia mobilis</name>
    <dbReference type="NCBI Taxonomy" id="369791"/>
    <lineage>
        <taxon>Bacteria</taxon>
        <taxon>Pseudomonadati</taxon>
        <taxon>Bacteroidota</taxon>
        <taxon>Flavobacteriia</taxon>
        <taxon>Flavobacteriales</taxon>
        <taxon>Flavobacteriaceae</taxon>
        <taxon>Mesonia</taxon>
    </lineage>
</organism>
<dbReference type="EMBL" id="BMWY01000001">
    <property type="protein sequence ID" value="GGZ47288.1"/>
    <property type="molecule type" value="Genomic_DNA"/>
</dbReference>
<dbReference type="GeneID" id="94368258"/>
<evidence type="ECO:0000256" key="3">
    <source>
        <dbReference type="ARBA" id="ARBA00022643"/>
    </source>
</evidence>
<evidence type="ECO:0000259" key="5">
    <source>
        <dbReference type="Pfam" id="PF01613"/>
    </source>
</evidence>
<evidence type="ECO:0000256" key="4">
    <source>
        <dbReference type="ARBA" id="ARBA00038054"/>
    </source>
</evidence>
<reference evidence="7" key="1">
    <citation type="journal article" date="2019" name="Int. J. Syst. Evol. Microbiol.">
        <title>The Global Catalogue of Microorganisms (GCM) 10K type strain sequencing project: providing services to taxonomists for standard genome sequencing and annotation.</title>
        <authorList>
            <consortium name="The Broad Institute Genomics Platform"/>
            <consortium name="The Broad Institute Genome Sequencing Center for Infectious Disease"/>
            <person name="Wu L."/>
            <person name="Ma J."/>
        </authorList>
    </citation>
    <scope>NUCLEOTIDE SEQUENCE [LARGE SCALE GENOMIC DNA]</scope>
    <source>
        <strain evidence="7">KCTC 12708</strain>
    </source>
</reference>
<dbReference type="PANTHER" id="PTHR33798">
    <property type="entry name" value="FLAVOPROTEIN OXYGENASE"/>
    <property type="match status" value="1"/>
</dbReference>
<dbReference type="InterPro" id="IPR002563">
    <property type="entry name" value="Flavin_Rdtase-like_dom"/>
</dbReference>
<protein>
    <recommendedName>
        <fullName evidence="5">Flavin reductase like domain-containing protein</fullName>
    </recommendedName>
</protein>
<keyword evidence="2" id="KW-0285">Flavoprotein</keyword>
<accession>A0ABQ3BIX4</accession>
<evidence type="ECO:0000313" key="6">
    <source>
        <dbReference type="EMBL" id="GGZ47288.1"/>
    </source>
</evidence>
<dbReference type="Gene3D" id="2.30.110.10">
    <property type="entry name" value="Electron Transport, Fmn-binding Protein, Chain A"/>
    <property type="match status" value="1"/>
</dbReference>
<name>A0ABQ3BIX4_9FLAO</name>
<dbReference type="Pfam" id="PF01613">
    <property type="entry name" value="Flavin_Reduct"/>
    <property type="match status" value="1"/>
</dbReference>
<evidence type="ECO:0000256" key="2">
    <source>
        <dbReference type="ARBA" id="ARBA00022630"/>
    </source>
</evidence>
<feature type="domain" description="Flavin reductase like" evidence="5">
    <location>
        <begin position="32"/>
        <end position="167"/>
    </location>
</feature>
<evidence type="ECO:0000313" key="7">
    <source>
        <dbReference type="Proteomes" id="UP000615593"/>
    </source>
</evidence>
<comment type="similarity">
    <text evidence="4">Belongs to the flavoredoxin family.</text>
</comment>
<dbReference type="SUPFAM" id="SSF50475">
    <property type="entry name" value="FMN-binding split barrel"/>
    <property type="match status" value="1"/>
</dbReference>
<dbReference type="RefSeq" id="WP_027886205.1">
    <property type="nucleotide sequence ID" value="NZ_BMWY01000001.1"/>
</dbReference>
<dbReference type="Proteomes" id="UP000615593">
    <property type="component" value="Unassembled WGS sequence"/>
</dbReference>
<keyword evidence="7" id="KW-1185">Reference proteome</keyword>
<comment type="caution">
    <text evidence="6">The sequence shown here is derived from an EMBL/GenBank/DDBJ whole genome shotgun (WGS) entry which is preliminary data.</text>
</comment>
<keyword evidence="3" id="KW-0288">FMN</keyword>
<comment type="cofactor">
    <cofactor evidence="1">
        <name>FMN</name>
        <dbReference type="ChEBI" id="CHEBI:58210"/>
    </cofactor>
</comment>